<comment type="subcellular location">
    <subcellularLocation>
        <location evidence="1">Nucleus</location>
    </subcellularLocation>
</comment>
<dbReference type="PROSITE" id="PS51032">
    <property type="entry name" value="AP2_ERF"/>
    <property type="match status" value="2"/>
</dbReference>
<evidence type="ECO:0000256" key="6">
    <source>
        <dbReference type="SAM" id="MobiDB-lite"/>
    </source>
</evidence>
<dbReference type="InterPro" id="IPR016177">
    <property type="entry name" value="DNA-bd_dom_sf"/>
</dbReference>
<dbReference type="GO" id="GO:0005634">
    <property type="term" value="C:nucleus"/>
    <property type="evidence" value="ECO:0007669"/>
    <property type="project" value="UniProtKB-SubCell"/>
</dbReference>
<dbReference type="SUPFAM" id="SSF54171">
    <property type="entry name" value="DNA-binding domain"/>
    <property type="match status" value="2"/>
</dbReference>
<dbReference type="SUPFAM" id="SSF54060">
    <property type="entry name" value="His-Me finger endonucleases"/>
    <property type="match status" value="1"/>
</dbReference>
<evidence type="ECO:0000313" key="8">
    <source>
        <dbReference type="EMBL" id="CAK0765892.1"/>
    </source>
</evidence>
<accession>A0AAV1HZA6</accession>
<keyword evidence="5" id="KW-0539">Nucleus</keyword>
<dbReference type="Proteomes" id="UP001314263">
    <property type="component" value="Unassembled WGS sequence"/>
</dbReference>
<dbReference type="AlphaFoldDB" id="A0AAV1HZA6"/>
<sequence>MAEVLQRNADGVAVIYLHDKKKQIVAEALVDDEDWLDVYRFNWWRSNGYARGSVFGEHCGMHEYLTGKLGMDHINHNGFDNRRANLREINRSGNCQNQKKRAGVTSKYLGVVQKENDKWQAQIGKDGVLHHLGVYETEEDAARAYNAAAPLYYDGPQLNDVPDLPEGVTLESRRVLRHPDKGQPDPEEEASYFKNKYLGVSKRKNGTYQVQMNLVGRNVPLGYFVRPSVAARAYNEAMSIIYEDPKLNQLSEELDATTCLESELAKYLNTHLKENQGGIRKKQRGPSSSYKGVSKTKHGRFQAYVFIGRKGKYLGTYGTEIEAAKAYNVGALEHLEDPVLNDV</sequence>
<dbReference type="InterPro" id="IPR036955">
    <property type="entry name" value="AP2/ERF_dom_sf"/>
</dbReference>
<dbReference type="PANTHER" id="PTHR31194">
    <property type="entry name" value="SHN SHINE , DNA BINDING / TRANSCRIPTION FACTOR"/>
    <property type="match status" value="1"/>
</dbReference>
<evidence type="ECO:0000256" key="5">
    <source>
        <dbReference type="ARBA" id="ARBA00023242"/>
    </source>
</evidence>
<dbReference type="SMART" id="SM00380">
    <property type="entry name" value="AP2"/>
    <property type="match status" value="2"/>
</dbReference>
<dbReference type="InterPro" id="IPR044925">
    <property type="entry name" value="His-Me_finger_sf"/>
</dbReference>
<keyword evidence="9" id="KW-1185">Reference proteome</keyword>
<dbReference type="InterPro" id="IPR050913">
    <property type="entry name" value="AP2/ERF_ERF"/>
</dbReference>
<protein>
    <recommendedName>
        <fullName evidence="7">AP2/ERF domain-containing protein</fullName>
    </recommendedName>
</protein>
<keyword evidence="2" id="KW-0805">Transcription regulation</keyword>
<dbReference type="PANTHER" id="PTHR31194:SF189">
    <property type="entry name" value="AP2_ERF DOMAIN-CONTAINING PROTEIN"/>
    <property type="match status" value="1"/>
</dbReference>
<evidence type="ECO:0000256" key="2">
    <source>
        <dbReference type="ARBA" id="ARBA00023015"/>
    </source>
</evidence>
<dbReference type="InterPro" id="IPR001471">
    <property type="entry name" value="AP2/ERF_dom"/>
</dbReference>
<evidence type="ECO:0000256" key="1">
    <source>
        <dbReference type="ARBA" id="ARBA00004123"/>
    </source>
</evidence>
<evidence type="ECO:0000256" key="3">
    <source>
        <dbReference type="ARBA" id="ARBA00023125"/>
    </source>
</evidence>
<feature type="region of interest" description="Disordered" evidence="6">
    <location>
        <begin position="275"/>
        <end position="294"/>
    </location>
</feature>
<dbReference type="GO" id="GO:0003677">
    <property type="term" value="F:DNA binding"/>
    <property type="evidence" value="ECO:0007669"/>
    <property type="project" value="UniProtKB-KW"/>
</dbReference>
<keyword evidence="3" id="KW-0238">DNA-binding</keyword>
<dbReference type="EMBL" id="CAUYUE010000004">
    <property type="protein sequence ID" value="CAK0765892.1"/>
    <property type="molecule type" value="Genomic_DNA"/>
</dbReference>
<feature type="domain" description="AP2/ERF" evidence="7">
    <location>
        <begin position="107"/>
        <end position="162"/>
    </location>
</feature>
<dbReference type="Gene3D" id="3.30.730.10">
    <property type="entry name" value="AP2/ERF domain"/>
    <property type="match status" value="3"/>
</dbReference>
<comment type="caution">
    <text evidence="8">The sequence shown here is derived from an EMBL/GenBank/DDBJ whole genome shotgun (WGS) entry which is preliminary data.</text>
</comment>
<evidence type="ECO:0000259" key="7">
    <source>
        <dbReference type="PROSITE" id="PS51032"/>
    </source>
</evidence>
<organism evidence="8 9">
    <name type="scientific">Coccomyxa viridis</name>
    <dbReference type="NCBI Taxonomy" id="1274662"/>
    <lineage>
        <taxon>Eukaryota</taxon>
        <taxon>Viridiplantae</taxon>
        <taxon>Chlorophyta</taxon>
        <taxon>core chlorophytes</taxon>
        <taxon>Trebouxiophyceae</taxon>
        <taxon>Trebouxiophyceae incertae sedis</taxon>
        <taxon>Coccomyxaceae</taxon>
        <taxon>Coccomyxa</taxon>
    </lineage>
</organism>
<dbReference type="GO" id="GO:0003700">
    <property type="term" value="F:DNA-binding transcription factor activity"/>
    <property type="evidence" value="ECO:0007669"/>
    <property type="project" value="InterPro"/>
</dbReference>
<reference evidence="8 9" key="1">
    <citation type="submission" date="2023-10" db="EMBL/GenBank/DDBJ databases">
        <authorList>
            <person name="Maclean D."/>
            <person name="Macfadyen A."/>
        </authorList>
    </citation>
    <scope>NUCLEOTIDE SEQUENCE [LARGE SCALE GENOMIC DNA]</scope>
</reference>
<gene>
    <name evidence="8" type="ORF">CVIRNUC_003304</name>
</gene>
<evidence type="ECO:0000313" key="9">
    <source>
        <dbReference type="Proteomes" id="UP001314263"/>
    </source>
</evidence>
<proteinExistence type="predicted"/>
<name>A0AAV1HZA6_9CHLO</name>
<feature type="domain" description="AP2/ERF" evidence="7">
    <location>
        <begin position="289"/>
        <end position="343"/>
    </location>
</feature>
<keyword evidence="4" id="KW-0804">Transcription</keyword>
<evidence type="ECO:0000256" key="4">
    <source>
        <dbReference type="ARBA" id="ARBA00023163"/>
    </source>
</evidence>